<sequence length="160" mass="17863">MYWTLWKERNTFYFDHVDGLPNDIISRAERSWKEFHRVHPLPGATQGMGMSSPESPPRWSPPLAGCVKLNVDVATTENPYAHGLGFILRDSVHVPLRAVSQKFCFPSVAVGEAMAIREGLREAITLGFINILVESDSLKVVNLINRFHSVGEIFVASIVS</sequence>
<dbReference type="EMBL" id="JAMYWD010000008">
    <property type="protein sequence ID" value="KAJ4963890.1"/>
    <property type="molecule type" value="Genomic_DNA"/>
</dbReference>
<evidence type="ECO:0000313" key="3">
    <source>
        <dbReference type="Proteomes" id="UP001141806"/>
    </source>
</evidence>
<dbReference type="InterPro" id="IPR002156">
    <property type="entry name" value="RNaseH_domain"/>
</dbReference>
<dbReference type="OrthoDB" id="1112675at2759"/>
<reference evidence="2" key="1">
    <citation type="journal article" date="2023" name="Plant J.">
        <title>The genome of the king protea, Protea cynaroides.</title>
        <authorList>
            <person name="Chang J."/>
            <person name="Duong T.A."/>
            <person name="Schoeman C."/>
            <person name="Ma X."/>
            <person name="Roodt D."/>
            <person name="Barker N."/>
            <person name="Li Z."/>
            <person name="Van de Peer Y."/>
            <person name="Mizrachi E."/>
        </authorList>
    </citation>
    <scope>NUCLEOTIDE SEQUENCE</scope>
    <source>
        <tissue evidence="2">Young leaves</tissue>
    </source>
</reference>
<name>A0A9Q0K6F2_9MAGN</name>
<organism evidence="2 3">
    <name type="scientific">Protea cynaroides</name>
    <dbReference type="NCBI Taxonomy" id="273540"/>
    <lineage>
        <taxon>Eukaryota</taxon>
        <taxon>Viridiplantae</taxon>
        <taxon>Streptophyta</taxon>
        <taxon>Embryophyta</taxon>
        <taxon>Tracheophyta</taxon>
        <taxon>Spermatophyta</taxon>
        <taxon>Magnoliopsida</taxon>
        <taxon>Proteales</taxon>
        <taxon>Proteaceae</taxon>
        <taxon>Protea</taxon>
    </lineage>
</organism>
<gene>
    <name evidence="2" type="ORF">NE237_023829</name>
</gene>
<dbReference type="Proteomes" id="UP001141806">
    <property type="component" value="Unassembled WGS sequence"/>
</dbReference>
<dbReference type="InterPro" id="IPR012337">
    <property type="entry name" value="RNaseH-like_sf"/>
</dbReference>
<dbReference type="InterPro" id="IPR036397">
    <property type="entry name" value="RNaseH_sf"/>
</dbReference>
<dbReference type="InterPro" id="IPR044730">
    <property type="entry name" value="RNase_H-like_dom_plant"/>
</dbReference>
<dbReference type="Gene3D" id="3.30.420.10">
    <property type="entry name" value="Ribonuclease H-like superfamily/Ribonuclease H"/>
    <property type="match status" value="1"/>
</dbReference>
<evidence type="ECO:0000313" key="2">
    <source>
        <dbReference type="EMBL" id="KAJ4963890.1"/>
    </source>
</evidence>
<dbReference type="GO" id="GO:0003676">
    <property type="term" value="F:nucleic acid binding"/>
    <property type="evidence" value="ECO:0007669"/>
    <property type="project" value="InterPro"/>
</dbReference>
<dbReference type="PANTHER" id="PTHR47074">
    <property type="entry name" value="BNAC02G40300D PROTEIN"/>
    <property type="match status" value="1"/>
</dbReference>
<dbReference type="CDD" id="cd06222">
    <property type="entry name" value="RNase_H_like"/>
    <property type="match status" value="1"/>
</dbReference>
<protein>
    <recommendedName>
        <fullName evidence="1">RNase H type-1 domain-containing protein</fullName>
    </recommendedName>
</protein>
<dbReference type="PANTHER" id="PTHR47074:SF11">
    <property type="entry name" value="REVERSE TRANSCRIPTASE-LIKE PROTEIN"/>
    <property type="match status" value="1"/>
</dbReference>
<comment type="caution">
    <text evidence="2">The sequence shown here is derived from an EMBL/GenBank/DDBJ whole genome shotgun (WGS) entry which is preliminary data.</text>
</comment>
<accession>A0A9Q0K6F2</accession>
<dbReference type="GO" id="GO:0004523">
    <property type="term" value="F:RNA-DNA hybrid ribonuclease activity"/>
    <property type="evidence" value="ECO:0007669"/>
    <property type="project" value="InterPro"/>
</dbReference>
<dbReference type="InterPro" id="IPR052929">
    <property type="entry name" value="RNase_H-like_EbsB-rel"/>
</dbReference>
<feature type="domain" description="RNase H type-1" evidence="1">
    <location>
        <begin position="70"/>
        <end position="146"/>
    </location>
</feature>
<dbReference type="SUPFAM" id="SSF53098">
    <property type="entry name" value="Ribonuclease H-like"/>
    <property type="match status" value="1"/>
</dbReference>
<proteinExistence type="predicted"/>
<dbReference type="AlphaFoldDB" id="A0A9Q0K6F2"/>
<dbReference type="Pfam" id="PF13456">
    <property type="entry name" value="RVT_3"/>
    <property type="match status" value="1"/>
</dbReference>
<evidence type="ECO:0000259" key="1">
    <source>
        <dbReference type="Pfam" id="PF13456"/>
    </source>
</evidence>
<keyword evidence="3" id="KW-1185">Reference proteome</keyword>